<keyword evidence="3 8" id="KW-0269">Exonuclease</keyword>
<dbReference type="InterPro" id="IPR002421">
    <property type="entry name" value="5-3_exonuclease"/>
</dbReference>
<feature type="domain" description="5'-3' exonuclease" evidence="7">
    <location>
        <begin position="4"/>
        <end position="288"/>
    </location>
</feature>
<dbReference type="Gene3D" id="3.40.50.1010">
    <property type="entry name" value="5'-nuclease"/>
    <property type="match status" value="1"/>
</dbReference>
<accession>A0A5S9RB25</accession>
<dbReference type="GO" id="GO:0008409">
    <property type="term" value="F:5'-3' exonuclease activity"/>
    <property type="evidence" value="ECO:0007669"/>
    <property type="project" value="InterPro"/>
</dbReference>
<dbReference type="InterPro" id="IPR029060">
    <property type="entry name" value="PIN-like_dom_sf"/>
</dbReference>
<dbReference type="GO" id="GO:0017108">
    <property type="term" value="F:5'-flap endonuclease activity"/>
    <property type="evidence" value="ECO:0007669"/>
    <property type="project" value="InterPro"/>
</dbReference>
<dbReference type="OrthoDB" id="9806424at2"/>
<dbReference type="AlphaFoldDB" id="A0A5S9RB25"/>
<dbReference type="InterPro" id="IPR020046">
    <property type="entry name" value="5-3_exonucl_a-hlix_arch_N"/>
</dbReference>
<keyword evidence="2 8" id="KW-0378">Hydrolase</keyword>
<keyword evidence="9" id="KW-1185">Reference proteome</keyword>
<comment type="function">
    <text evidence="5">5'-3' exonuclease acting preferentially on double-stranded DNA.</text>
</comment>
<dbReference type="InterPro" id="IPR020045">
    <property type="entry name" value="DNA_polI_H3TH"/>
</dbReference>
<evidence type="ECO:0000259" key="7">
    <source>
        <dbReference type="SMART" id="SM00475"/>
    </source>
</evidence>
<sequence>MNDAPLLLLDGASMWFRSYFGVPSSITAPDGRPVNALRGFLDAVATLITRERPQRLVVCRDDDWRPQWRVDLVPSYKAHRVAFPADPATPDEPDVEEVPDELTPQVDMIMEILDAFGIATAGAPQAEADDVLGTLAERERHHPVVVVSGDRDLLQLVRDEPVPVRVLYLGRGLAKAVTYGPDEVAQTYGVPVERAGPAYAELALLRGDPSDGLPGVAGIGEKTAATLLGQHGSLERILAAAADPASKLAKAHRTKLRAAEDYIARAEPVVRVATDAEVTMSTTTDVLPLVAAHPRRVAELAQRYGVSSSIGRLQKALDGLPG</sequence>
<dbReference type="Gene3D" id="1.10.150.20">
    <property type="entry name" value="5' to 3' exonuclease, C-terminal subdomain"/>
    <property type="match status" value="1"/>
</dbReference>
<dbReference type="Proteomes" id="UP000430146">
    <property type="component" value="Unassembled WGS sequence"/>
</dbReference>
<organism evidence="8 9">
    <name type="scientific">Mycolicibacterium vanbaalenii</name>
    <name type="common">Mycobacterium vanbaalenii</name>
    <dbReference type="NCBI Taxonomy" id="110539"/>
    <lineage>
        <taxon>Bacteria</taxon>
        <taxon>Bacillati</taxon>
        <taxon>Actinomycetota</taxon>
        <taxon>Actinomycetes</taxon>
        <taxon>Mycobacteriales</taxon>
        <taxon>Mycobacteriaceae</taxon>
        <taxon>Mycolicibacterium</taxon>
    </lineage>
</organism>
<evidence type="ECO:0000256" key="3">
    <source>
        <dbReference type="ARBA" id="ARBA00022839"/>
    </source>
</evidence>
<dbReference type="SUPFAM" id="SSF88723">
    <property type="entry name" value="PIN domain-like"/>
    <property type="match status" value="1"/>
</dbReference>
<dbReference type="SMART" id="SM00475">
    <property type="entry name" value="53EXOc"/>
    <property type="match status" value="1"/>
</dbReference>
<protein>
    <recommendedName>
        <fullName evidence="6">5'-3' exonuclease</fullName>
    </recommendedName>
</protein>
<dbReference type="CDD" id="cd09898">
    <property type="entry name" value="H3TH_53EXO"/>
    <property type="match status" value="1"/>
</dbReference>
<dbReference type="PANTHER" id="PTHR42646">
    <property type="entry name" value="FLAP ENDONUCLEASE XNI"/>
    <property type="match status" value="1"/>
</dbReference>
<evidence type="ECO:0000256" key="2">
    <source>
        <dbReference type="ARBA" id="ARBA00022801"/>
    </source>
</evidence>
<evidence type="ECO:0000256" key="6">
    <source>
        <dbReference type="ARBA" id="ARBA00050026"/>
    </source>
</evidence>
<proteinExistence type="predicted"/>
<dbReference type="RefSeq" id="WP_159235231.1">
    <property type="nucleotide sequence ID" value="NZ_CACSIP010000067.1"/>
</dbReference>
<dbReference type="CDD" id="cd09859">
    <property type="entry name" value="PIN_53EXO"/>
    <property type="match status" value="1"/>
</dbReference>
<dbReference type="GO" id="GO:0003677">
    <property type="term" value="F:DNA binding"/>
    <property type="evidence" value="ECO:0007669"/>
    <property type="project" value="UniProtKB-KW"/>
</dbReference>
<gene>
    <name evidence="8" type="ORF">AELLOGFF_02160</name>
</gene>
<reference evidence="8 9" key="1">
    <citation type="submission" date="2019-11" db="EMBL/GenBank/DDBJ databases">
        <authorList>
            <person name="Holert J."/>
        </authorList>
    </citation>
    <scope>NUCLEOTIDE SEQUENCE [LARGE SCALE GENOMIC DNA]</scope>
    <source>
        <strain evidence="8">BC8_1</strain>
    </source>
</reference>
<dbReference type="Pfam" id="PF02739">
    <property type="entry name" value="5_3_exonuc_N"/>
    <property type="match status" value="1"/>
</dbReference>
<keyword evidence="1" id="KW-0540">Nuclease</keyword>
<keyword evidence="4" id="KW-0238">DNA-binding</keyword>
<dbReference type="Pfam" id="PF01367">
    <property type="entry name" value="5_3_exonuc"/>
    <property type="match status" value="1"/>
</dbReference>
<dbReference type="SUPFAM" id="SSF47807">
    <property type="entry name" value="5' to 3' exonuclease, C-terminal subdomain"/>
    <property type="match status" value="1"/>
</dbReference>
<evidence type="ECO:0000256" key="4">
    <source>
        <dbReference type="ARBA" id="ARBA00023125"/>
    </source>
</evidence>
<dbReference type="PANTHER" id="PTHR42646:SF2">
    <property type="entry name" value="5'-3' EXONUCLEASE FAMILY PROTEIN"/>
    <property type="match status" value="1"/>
</dbReference>
<evidence type="ECO:0000256" key="5">
    <source>
        <dbReference type="ARBA" id="ARBA00049957"/>
    </source>
</evidence>
<evidence type="ECO:0000256" key="1">
    <source>
        <dbReference type="ARBA" id="ARBA00022722"/>
    </source>
</evidence>
<dbReference type="InterPro" id="IPR036279">
    <property type="entry name" value="5-3_exonuclease_C_sf"/>
</dbReference>
<name>A0A5S9RB25_MYCVN</name>
<dbReference type="EMBL" id="CACSIP010000067">
    <property type="protein sequence ID" value="CAA0136790.1"/>
    <property type="molecule type" value="Genomic_DNA"/>
</dbReference>
<dbReference type="InterPro" id="IPR038969">
    <property type="entry name" value="FEN"/>
</dbReference>
<dbReference type="SMART" id="SM00279">
    <property type="entry name" value="HhH2"/>
    <property type="match status" value="1"/>
</dbReference>
<evidence type="ECO:0000313" key="9">
    <source>
        <dbReference type="Proteomes" id="UP000430146"/>
    </source>
</evidence>
<evidence type="ECO:0000313" key="8">
    <source>
        <dbReference type="EMBL" id="CAA0136790.1"/>
    </source>
</evidence>
<dbReference type="InterPro" id="IPR008918">
    <property type="entry name" value="HhH2"/>
</dbReference>
<dbReference type="GO" id="GO:0033567">
    <property type="term" value="P:DNA replication, Okazaki fragment processing"/>
    <property type="evidence" value="ECO:0007669"/>
    <property type="project" value="InterPro"/>
</dbReference>